<comment type="subcellular location">
    <subcellularLocation>
        <location evidence="1">Nucleus</location>
    </subcellularLocation>
</comment>
<dbReference type="InterPro" id="IPR012935">
    <property type="entry name" value="NuBaID_N"/>
</dbReference>
<evidence type="ECO:0000256" key="2">
    <source>
        <dbReference type="ARBA" id="ARBA00023242"/>
    </source>
</evidence>
<feature type="region of interest" description="Disordered" evidence="3">
    <location>
        <begin position="481"/>
        <end position="502"/>
    </location>
</feature>
<evidence type="ECO:0000313" key="6">
    <source>
        <dbReference type="Proteomes" id="UP001168098"/>
    </source>
</evidence>
<evidence type="ECO:0000256" key="3">
    <source>
        <dbReference type="SAM" id="MobiDB-lite"/>
    </source>
</evidence>
<evidence type="ECO:0000259" key="4">
    <source>
        <dbReference type="Pfam" id="PF07967"/>
    </source>
</evidence>
<proteinExistence type="predicted"/>
<comment type="caution">
    <text evidence="5">The sequence shown here is derived from an EMBL/GenBank/DDBJ whole genome shotgun (WGS) entry which is preliminary data.</text>
</comment>
<organism evidence="5 6">
    <name type="scientific">Vitis rotundifolia</name>
    <name type="common">Muscadine grape</name>
    <dbReference type="NCBI Taxonomy" id="103349"/>
    <lineage>
        <taxon>Eukaryota</taxon>
        <taxon>Viridiplantae</taxon>
        <taxon>Streptophyta</taxon>
        <taxon>Embryophyta</taxon>
        <taxon>Tracheophyta</taxon>
        <taxon>Spermatophyta</taxon>
        <taxon>Magnoliopsida</taxon>
        <taxon>eudicotyledons</taxon>
        <taxon>Gunneridae</taxon>
        <taxon>Pentapetalae</taxon>
        <taxon>rosids</taxon>
        <taxon>Vitales</taxon>
        <taxon>Vitaceae</taxon>
        <taxon>Viteae</taxon>
        <taxon>Vitis</taxon>
    </lineage>
</organism>
<feature type="domain" description="C3HC-type" evidence="4">
    <location>
        <begin position="56"/>
        <end position="182"/>
    </location>
</feature>
<dbReference type="PANTHER" id="PTHR15835:SF6">
    <property type="entry name" value="ZINC FINGER C3HC-TYPE PROTEIN 1"/>
    <property type="match status" value="1"/>
</dbReference>
<gene>
    <name evidence="5" type="ORF">PVL29_027331</name>
</gene>
<keyword evidence="2" id="KW-0539">Nucleus</keyword>
<name>A0AA38YIW6_VITRO</name>
<evidence type="ECO:0000256" key="1">
    <source>
        <dbReference type="ARBA" id="ARBA00004123"/>
    </source>
</evidence>
<evidence type="ECO:0000313" key="5">
    <source>
        <dbReference type="EMBL" id="KAJ9671296.1"/>
    </source>
</evidence>
<reference evidence="5 6" key="1">
    <citation type="journal article" date="2023" name="BMC Biotechnol.">
        <title>Vitis rotundifolia cv Carlos genome sequencing.</title>
        <authorList>
            <person name="Huff M."/>
            <person name="Hulse-Kemp A."/>
            <person name="Scheffler B."/>
            <person name="Youngblood R."/>
            <person name="Simpson S."/>
            <person name="Babiker E."/>
            <person name="Staton M."/>
        </authorList>
    </citation>
    <scope>NUCLEOTIDE SEQUENCE [LARGE SCALE GENOMIC DNA]</scope>
    <source>
        <tissue evidence="5">Leaf</tissue>
    </source>
</reference>
<feature type="compositionally biased region" description="Polar residues" evidence="3">
    <location>
        <begin position="491"/>
        <end position="502"/>
    </location>
</feature>
<accession>A0AA38YIW6</accession>
<dbReference type="Proteomes" id="UP001168098">
    <property type="component" value="Unassembled WGS sequence"/>
</dbReference>
<dbReference type="Pfam" id="PF07967">
    <property type="entry name" value="zf-C3HC"/>
    <property type="match status" value="1"/>
</dbReference>
<dbReference type="GO" id="GO:0005634">
    <property type="term" value="C:nucleus"/>
    <property type="evidence" value="ECO:0007669"/>
    <property type="project" value="UniProtKB-SubCell"/>
</dbReference>
<dbReference type="EMBL" id="JARBHA010000020">
    <property type="protein sequence ID" value="KAJ9671296.1"/>
    <property type="molecule type" value="Genomic_DNA"/>
</dbReference>
<feature type="region of interest" description="Disordered" evidence="3">
    <location>
        <begin position="16"/>
        <end position="51"/>
    </location>
</feature>
<protein>
    <recommendedName>
        <fullName evidence="4">C3HC-type domain-containing protein</fullName>
    </recommendedName>
</protein>
<dbReference type="PANTHER" id="PTHR15835">
    <property type="entry name" value="NUCLEAR-INTERACTING PARTNER OF ALK"/>
    <property type="match status" value="1"/>
</dbReference>
<dbReference type="GO" id="GO:0008270">
    <property type="term" value="F:zinc ion binding"/>
    <property type="evidence" value="ECO:0007669"/>
    <property type="project" value="InterPro"/>
</dbReference>
<sequence length="783" mass="85491">MNKLFTAPKFKSTLTSSSEVESSRGIKRQNPMSAVTVAGSKSRGDIQHSSTPLCRPWDRGDLMQRLATFKSMTWFAKPEVVSAINCARRGWVNVDMDIIACEACGARLLFSAPSSWTRQQVEKAALVFSLKLDNGHRLLCPWINNACDEELAQFPPATVQDLIDGYRERASALLQLTALPSISSAAIGYMRSPQLEHFLGQSSMLECGTISSNMPQTEYIGSQPEAIFYFQAQKLISLCGWEPRSLPYVVDCKDQSYQPAKDANLLNISHVVANVENRSINIYSMPDEINEANEDPMAYGKLQSDPCSVVLDCRLCGASVGLWAFSTVPCPVEFFRVVGYSEVNGENSSSHCNENVFSSTPCASKIQGFGTENHVNSREGAMSTASNSTISSSERLLSHLTIAGGPPPTKQNFKATISLPVIGRNLRARFSSDSDFRDRKYPNQDKIRFDSLKKDLFKEGNNHIENSPTGQVVHPELTGQLKNKRNDGEPCNSTNGYQSPSLKQGINEEVDATRKENNNALPLEGPKVVAQGLGFPETDMHDLIEKSETENAENVIQGSVQNDKLADSTGNVETVNPAVEKTQDVIQGSQVRDSIILSPDANVTTKSGDDCNLQSIPGSTGILGNNIISRDGNQESSFVGSCMERNIDVDAASEGEKCSDAQNNLDMQLNSHGGNVDKDRGQKEGFACGIAKDPKQLPLDKAMEFDPIRQHRHFCPWIASAGSAAPGWKQTLSALQRGKEFSPYSPSKLPSLSMIEVDDPIASIRKLFASPSAKRMKLTHGSS</sequence>
<keyword evidence="6" id="KW-1185">Reference proteome</keyword>
<dbReference type="AlphaFoldDB" id="A0AA38YIW6"/>